<sequence>MLKKEDDHITGSVDWIILIIYLLLIVGGWLSIYGASFDYERESSLFDGRAGMQLVWMGICLSAGFVLLKLESSLYDIFAYMIYAFFILLLAVTIVVAPDIKGSRSWLVITDSIRLQPAEFAKFAVALALARFINSYNFKLLTFKNLTIISAMIILPMILIMLQQETGSALVYTAFILVLYREGLPGIVLFTGLCAVVLFVFGLKYSEIDMGMLTLGECISVLFVIIVTAILAINFRKDYKSAMLILGGAAVFGGICYLFDFLDVDVNWGLMSVIAVSILIIYLIVLAVREWNKTYLLFAAFAVGCIVYVSSINYVFSDVLQPHQQIRIKVSLGMEDDLMGAGYNVNQSKIAIGSGGFLGKGFLNGTQTKLKYVPEQDTDFIFCTVGEEQGFVGSVLVLIGFSILILRLFYLAERQKSTFARVYGYGVASVFLFHVTINIGMVIGLLPVIGIPLPFFSYGGSSILGFTILLFIFLRLDMARKRR</sequence>
<keyword evidence="3" id="KW-0133">Cell shape</keyword>
<feature type="transmembrane region" description="Helical" evidence="8">
    <location>
        <begin position="242"/>
        <end position="262"/>
    </location>
</feature>
<dbReference type="OrthoDB" id="9768187at2"/>
<comment type="subcellular location">
    <subcellularLocation>
        <location evidence="1">Membrane</location>
        <topology evidence="1">Multi-pass membrane protein</topology>
    </subcellularLocation>
</comment>
<protein>
    <recommendedName>
        <fullName evidence="7">Cell wall polymerase</fullName>
    </recommendedName>
    <alternativeName>
        <fullName evidence="6">Peptidoglycan polymerase</fullName>
    </alternativeName>
</protein>
<feature type="transmembrane region" description="Helical" evidence="8">
    <location>
        <begin position="77"/>
        <end position="97"/>
    </location>
</feature>
<gene>
    <name evidence="9" type="ORF">SAMN05444362_105100</name>
</gene>
<dbReference type="InterPro" id="IPR018365">
    <property type="entry name" value="Cell_cycle_FtsW-rel_CS"/>
</dbReference>
<feature type="transmembrane region" description="Helical" evidence="8">
    <location>
        <begin position="53"/>
        <end position="70"/>
    </location>
</feature>
<feature type="transmembrane region" description="Helical" evidence="8">
    <location>
        <begin position="455"/>
        <end position="474"/>
    </location>
</feature>
<dbReference type="GO" id="GO:0032153">
    <property type="term" value="C:cell division site"/>
    <property type="evidence" value="ECO:0007669"/>
    <property type="project" value="TreeGrafter"/>
</dbReference>
<organism evidence="9 10">
    <name type="scientific">Dysgonomonas macrotermitis</name>
    <dbReference type="NCBI Taxonomy" id="1346286"/>
    <lineage>
        <taxon>Bacteria</taxon>
        <taxon>Pseudomonadati</taxon>
        <taxon>Bacteroidota</taxon>
        <taxon>Bacteroidia</taxon>
        <taxon>Bacteroidales</taxon>
        <taxon>Dysgonomonadaceae</taxon>
        <taxon>Dysgonomonas</taxon>
    </lineage>
</organism>
<dbReference type="PANTHER" id="PTHR30474">
    <property type="entry name" value="CELL CYCLE PROTEIN"/>
    <property type="match status" value="1"/>
</dbReference>
<evidence type="ECO:0000256" key="4">
    <source>
        <dbReference type="ARBA" id="ARBA00022989"/>
    </source>
</evidence>
<feature type="transmembrane region" description="Helical" evidence="8">
    <location>
        <begin position="141"/>
        <end position="162"/>
    </location>
</feature>
<dbReference type="Proteomes" id="UP000184480">
    <property type="component" value="Unassembled WGS sequence"/>
</dbReference>
<feature type="transmembrane region" description="Helical" evidence="8">
    <location>
        <begin position="12"/>
        <end position="33"/>
    </location>
</feature>
<feature type="transmembrane region" description="Helical" evidence="8">
    <location>
        <begin position="213"/>
        <end position="235"/>
    </location>
</feature>
<keyword evidence="5 8" id="KW-0472">Membrane</keyword>
<dbReference type="Pfam" id="PF01098">
    <property type="entry name" value="FTSW_RODA_SPOVE"/>
    <property type="match status" value="2"/>
</dbReference>
<evidence type="ECO:0000256" key="3">
    <source>
        <dbReference type="ARBA" id="ARBA00022960"/>
    </source>
</evidence>
<evidence type="ECO:0000256" key="6">
    <source>
        <dbReference type="ARBA" id="ARBA00032370"/>
    </source>
</evidence>
<dbReference type="PANTHER" id="PTHR30474:SF1">
    <property type="entry name" value="PEPTIDOGLYCAN GLYCOSYLTRANSFERASE MRDB"/>
    <property type="match status" value="1"/>
</dbReference>
<feature type="transmembrane region" description="Helical" evidence="8">
    <location>
        <begin position="422"/>
        <end position="449"/>
    </location>
</feature>
<dbReference type="GO" id="GO:0005886">
    <property type="term" value="C:plasma membrane"/>
    <property type="evidence" value="ECO:0007669"/>
    <property type="project" value="TreeGrafter"/>
</dbReference>
<evidence type="ECO:0000313" key="9">
    <source>
        <dbReference type="EMBL" id="SHF31291.1"/>
    </source>
</evidence>
<evidence type="ECO:0000256" key="2">
    <source>
        <dbReference type="ARBA" id="ARBA00022692"/>
    </source>
</evidence>
<evidence type="ECO:0000256" key="7">
    <source>
        <dbReference type="ARBA" id="ARBA00033270"/>
    </source>
</evidence>
<accession>A0A1M5ALZ6</accession>
<reference evidence="10" key="1">
    <citation type="submission" date="2016-11" db="EMBL/GenBank/DDBJ databases">
        <authorList>
            <person name="Varghese N."/>
            <person name="Submissions S."/>
        </authorList>
    </citation>
    <scope>NUCLEOTIDE SEQUENCE [LARGE SCALE GENOMIC DNA]</scope>
    <source>
        <strain evidence="10">DSM 27370</strain>
    </source>
</reference>
<keyword evidence="10" id="KW-1185">Reference proteome</keyword>
<keyword evidence="2 8" id="KW-0812">Transmembrane</keyword>
<evidence type="ECO:0000256" key="1">
    <source>
        <dbReference type="ARBA" id="ARBA00004141"/>
    </source>
</evidence>
<evidence type="ECO:0000256" key="8">
    <source>
        <dbReference type="SAM" id="Phobius"/>
    </source>
</evidence>
<evidence type="ECO:0000256" key="5">
    <source>
        <dbReference type="ARBA" id="ARBA00023136"/>
    </source>
</evidence>
<keyword evidence="4 8" id="KW-1133">Transmembrane helix</keyword>
<dbReference type="GO" id="GO:0015648">
    <property type="term" value="F:lipid-linked peptidoglycan transporter activity"/>
    <property type="evidence" value="ECO:0007669"/>
    <property type="project" value="TreeGrafter"/>
</dbReference>
<dbReference type="PROSITE" id="PS00428">
    <property type="entry name" value="FTSW_RODA_SPOVE"/>
    <property type="match status" value="1"/>
</dbReference>
<dbReference type="NCBIfam" id="NF037961">
    <property type="entry name" value="RodA_shape"/>
    <property type="match status" value="1"/>
</dbReference>
<dbReference type="EMBL" id="FQUC01000005">
    <property type="protein sequence ID" value="SHF31291.1"/>
    <property type="molecule type" value="Genomic_DNA"/>
</dbReference>
<name>A0A1M5ALZ6_9BACT</name>
<dbReference type="GO" id="GO:0051301">
    <property type="term" value="P:cell division"/>
    <property type="evidence" value="ECO:0007669"/>
    <property type="project" value="InterPro"/>
</dbReference>
<proteinExistence type="predicted"/>
<feature type="transmembrane region" description="Helical" evidence="8">
    <location>
        <begin position="391"/>
        <end position="410"/>
    </location>
</feature>
<dbReference type="RefSeq" id="WP_062182437.1">
    <property type="nucleotide sequence ID" value="NZ_BBXL01000017.1"/>
</dbReference>
<dbReference type="STRING" id="1346286.SAMN05444362_105100"/>
<dbReference type="GO" id="GO:0008360">
    <property type="term" value="P:regulation of cell shape"/>
    <property type="evidence" value="ECO:0007669"/>
    <property type="project" value="UniProtKB-KW"/>
</dbReference>
<evidence type="ECO:0000313" key="10">
    <source>
        <dbReference type="Proteomes" id="UP000184480"/>
    </source>
</evidence>
<dbReference type="AlphaFoldDB" id="A0A1M5ALZ6"/>
<feature type="transmembrane region" description="Helical" evidence="8">
    <location>
        <begin position="183"/>
        <end position="201"/>
    </location>
</feature>
<dbReference type="InterPro" id="IPR001182">
    <property type="entry name" value="FtsW/RodA"/>
</dbReference>
<feature type="transmembrane region" description="Helical" evidence="8">
    <location>
        <begin position="268"/>
        <end position="288"/>
    </location>
</feature>
<feature type="transmembrane region" description="Helical" evidence="8">
    <location>
        <begin position="295"/>
        <end position="316"/>
    </location>
</feature>